<name>A0AAN6N6U2_9PEZI</name>
<feature type="region of interest" description="Disordered" evidence="1">
    <location>
        <begin position="171"/>
        <end position="203"/>
    </location>
</feature>
<dbReference type="Proteomes" id="UP001303473">
    <property type="component" value="Unassembled WGS sequence"/>
</dbReference>
<comment type="caution">
    <text evidence="3">The sequence shown here is derived from an EMBL/GenBank/DDBJ whole genome shotgun (WGS) entry which is preliminary data.</text>
</comment>
<accession>A0AAN6N6U2</accession>
<gene>
    <name evidence="3" type="ORF">QBC46DRAFT_435214</name>
</gene>
<dbReference type="AlphaFoldDB" id="A0AAN6N6U2"/>
<sequence>MAAMNTSSTYRIMNLDTGTDFFLGANSSNLLTMDSSTAADNRDFIYIYIYIYIWFLTTTDMSPFYRLHTVSDGFSLSLDTKLIAADDIYQGGHLFMANTSNSRGQYWRFDKGLNGGLNAPRTWYLLSNNLTSLYLPLYLDQDTPPFGVLLSAYLSTSSYWNMVEQGWNGPSPAPTSTSASISTTNSTGTTSNASSTPAQASGHSDALSSGQIAGIVLGVIFTLAIIAAVALARVASSRRRKAAAAAAIATPAGYNLPPDSKWFEVGGQQVMPAELPSSSRMELPG</sequence>
<evidence type="ECO:0000256" key="2">
    <source>
        <dbReference type="SAM" id="Phobius"/>
    </source>
</evidence>
<feature type="compositionally biased region" description="Low complexity" evidence="1">
    <location>
        <begin position="174"/>
        <end position="198"/>
    </location>
</feature>
<keyword evidence="4" id="KW-1185">Reference proteome</keyword>
<keyword evidence="2" id="KW-1133">Transmembrane helix</keyword>
<organism evidence="3 4">
    <name type="scientific">Diplogelasinospora grovesii</name>
    <dbReference type="NCBI Taxonomy" id="303347"/>
    <lineage>
        <taxon>Eukaryota</taxon>
        <taxon>Fungi</taxon>
        <taxon>Dikarya</taxon>
        <taxon>Ascomycota</taxon>
        <taxon>Pezizomycotina</taxon>
        <taxon>Sordariomycetes</taxon>
        <taxon>Sordariomycetidae</taxon>
        <taxon>Sordariales</taxon>
        <taxon>Diplogelasinosporaceae</taxon>
        <taxon>Diplogelasinospora</taxon>
    </lineage>
</organism>
<reference evidence="4" key="1">
    <citation type="journal article" date="2023" name="Mol. Phylogenet. Evol.">
        <title>Genome-scale phylogeny and comparative genomics of the fungal order Sordariales.</title>
        <authorList>
            <person name="Hensen N."/>
            <person name="Bonometti L."/>
            <person name="Westerberg I."/>
            <person name="Brannstrom I.O."/>
            <person name="Guillou S."/>
            <person name="Cros-Aarteil S."/>
            <person name="Calhoun S."/>
            <person name="Haridas S."/>
            <person name="Kuo A."/>
            <person name="Mondo S."/>
            <person name="Pangilinan J."/>
            <person name="Riley R."/>
            <person name="LaButti K."/>
            <person name="Andreopoulos B."/>
            <person name="Lipzen A."/>
            <person name="Chen C."/>
            <person name="Yan M."/>
            <person name="Daum C."/>
            <person name="Ng V."/>
            <person name="Clum A."/>
            <person name="Steindorff A."/>
            <person name="Ohm R.A."/>
            <person name="Martin F."/>
            <person name="Silar P."/>
            <person name="Natvig D.O."/>
            <person name="Lalanne C."/>
            <person name="Gautier V."/>
            <person name="Ament-Velasquez S.L."/>
            <person name="Kruys A."/>
            <person name="Hutchinson M.I."/>
            <person name="Powell A.J."/>
            <person name="Barry K."/>
            <person name="Miller A.N."/>
            <person name="Grigoriev I.V."/>
            <person name="Debuchy R."/>
            <person name="Gladieux P."/>
            <person name="Hiltunen Thoren M."/>
            <person name="Johannesson H."/>
        </authorList>
    </citation>
    <scope>NUCLEOTIDE SEQUENCE [LARGE SCALE GENOMIC DNA]</scope>
    <source>
        <strain evidence="4">CBS 340.73</strain>
    </source>
</reference>
<feature type="transmembrane region" description="Helical" evidence="2">
    <location>
        <begin position="212"/>
        <end position="232"/>
    </location>
</feature>
<keyword evidence="2" id="KW-0812">Transmembrane</keyword>
<evidence type="ECO:0000313" key="3">
    <source>
        <dbReference type="EMBL" id="KAK3940194.1"/>
    </source>
</evidence>
<evidence type="ECO:0000256" key="1">
    <source>
        <dbReference type="SAM" id="MobiDB-lite"/>
    </source>
</evidence>
<keyword evidence="2" id="KW-0472">Membrane</keyword>
<proteinExistence type="predicted"/>
<evidence type="ECO:0000313" key="4">
    <source>
        <dbReference type="Proteomes" id="UP001303473"/>
    </source>
</evidence>
<protein>
    <submittedName>
        <fullName evidence="3">Uncharacterized protein</fullName>
    </submittedName>
</protein>
<dbReference type="EMBL" id="MU853799">
    <property type="protein sequence ID" value="KAK3940194.1"/>
    <property type="molecule type" value="Genomic_DNA"/>
</dbReference>